<dbReference type="SUPFAM" id="SSF55729">
    <property type="entry name" value="Acyl-CoA N-acyltransferases (Nat)"/>
    <property type="match status" value="1"/>
</dbReference>
<dbReference type="Pfam" id="PF13302">
    <property type="entry name" value="Acetyltransf_3"/>
    <property type="match status" value="1"/>
</dbReference>
<dbReference type="InterPro" id="IPR051531">
    <property type="entry name" value="N-acetyltransferase"/>
</dbReference>
<dbReference type="Gene3D" id="3.40.630.30">
    <property type="match status" value="1"/>
</dbReference>
<dbReference type="KEGG" id="cmar:IMCC12053_1198"/>
<dbReference type="PANTHER" id="PTHR43792:SF1">
    <property type="entry name" value="N-ACETYLTRANSFERASE DOMAIN-CONTAINING PROTEIN"/>
    <property type="match status" value="1"/>
</dbReference>
<keyword evidence="1" id="KW-0378">Hydrolase</keyword>
<dbReference type="OrthoDB" id="6293260at2"/>
<keyword evidence="1" id="KW-0547">Nucleotide-binding</keyword>
<dbReference type="AlphaFoldDB" id="A0A0P0A9E5"/>
<dbReference type="STRING" id="1397108.IMCC12053_1198"/>
<proteinExistence type="predicted"/>
<dbReference type="EMBL" id="CP012023">
    <property type="protein sequence ID" value="ALI55146.1"/>
    <property type="molecule type" value="Genomic_DNA"/>
</dbReference>
<keyword evidence="1" id="KW-0067">ATP-binding</keyword>
<dbReference type="GO" id="GO:0004386">
    <property type="term" value="F:helicase activity"/>
    <property type="evidence" value="ECO:0007669"/>
    <property type="project" value="UniProtKB-KW"/>
</dbReference>
<dbReference type="Proteomes" id="UP000064920">
    <property type="component" value="Chromosome"/>
</dbReference>
<dbReference type="InterPro" id="IPR016181">
    <property type="entry name" value="Acyl_CoA_acyltransferase"/>
</dbReference>
<evidence type="ECO:0000313" key="1">
    <source>
        <dbReference type="EMBL" id="ALI55146.1"/>
    </source>
</evidence>
<dbReference type="PATRIC" id="fig|1397108.4.peg.1227"/>
<reference evidence="1 2" key="1">
    <citation type="submission" date="2015-05" db="EMBL/GenBank/DDBJ databases">
        <authorList>
            <person name="Wang D.B."/>
            <person name="Wang M."/>
        </authorList>
    </citation>
    <scope>NUCLEOTIDE SEQUENCE [LARGE SCALE GENOMIC DNA]</scope>
    <source>
        <strain evidence="1 2">IMCC 12053</strain>
    </source>
</reference>
<accession>A0A0P0A9E5</accession>
<dbReference type="PANTHER" id="PTHR43792">
    <property type="entry name" value="GNAT FAMILY, PUTATIVE (AFU_ORTHOLOGUE AFUA_3G00765)-RELATED-RELATED"/>
    <property type="match status" value="1"/>
</dbReference>
<evidence type="ECO:0000313" key="2">
    <source>
        <dbReference type="Proteomes" id="UP000064920"/>
    </source>
</evidence>
<organism evidence="1 2">
    <name type="scientific">Celeribacter marinus</name>
    <dbReference type="NCBI Taxonomy" id="1397108"/>
    <lineage>
        <taxon>Bacteria</taxon>
        <taxon>Pseudomonadati</taxon>
        <taxon>Pseudomonadota</taxon>
        <taxon>Alphaproteobacteria</taxon>
        <taxon>Rhodobacterales</taxon>
        <taxon>Roseobacteraceae</taxon>
        <taxon>Celeribacter</taxon>
    </lineage>
</organism>
<keyword evidence="2" id="KW-1185">Reference proteome</keyword>
<gene>
    <name evidence="1" type="ORF">IMCC12053_1198</name>
</gene>
<dbReference type="PROSITE" id="PS51186">
    <property type="entry name" value="GNAT"/>
    <property type="match status" value="1"/>
</dbReference>
<dbReference type="InterPro" id="IPR000182">
    <property type="entry name" value="GNAT_dom"/>
</dbReference>
<name>A0A0P0A9E5_9RHOB</name>
<keyword evidence="1" id="KW-0347">Helicase</keyword>
<dbReference type="GO" id="GO:0016747">
    <property type="term" value="F:acyltransferase activity, transferring groups other than amino-acyl groups"/>
    <property type="evidence" value="ECO:0007669"/>
    <property type="project" value="InterPro"/>
</dbReference>
<sequence>MTHAPTITTQRLTLRAHRASDFDAYATAFASERARFMGGPMERRKAWFAFCGDIAQWSLFGHGAWGVERTDDGAFIGQVAIGKPPHFPEVELGWMLCEGAEGHGYAFEAATAARDWAYGEMGRETLVSYIDAENTRSIALAERLGAVIDPTAATPDDEGCLVYRHPDPAVLQDGGMEAYA</sequence>
<protein>
    <submittedName>
        <fullName evidence="1">Protein export cytoplasm protein SecA ATPase RNA helicase</fullName>
    </submittedName>
</protein>
<dbReference type="RefSeq" id="WP_062216598.1">
    <property type="nucleotide sequence ID" value="NZ_CP012023.1"/>
</dbReference>